<feature type="active site" description="Schiff-base intermediate with acetaldehyde" evidence="7">
    <location>
        <position position="153"/>
    </location>
</feature>
<dbReference type="InterPro" id="IPR002915">
    <property type="entry name" value="DeoC/FbaB/LacD_aldolase"/>
</dbReference>
<evidence type="ECO:0000256" key="5">
    <source>
        <dbReference type="ARBA" id="ARBA00048791"/>
    </source>
</evidence>
<dbReference type="GO" id="GO:0009264">
    <property type="term" value="P:deoxyribonucleotide catabolic process"/>
    <property type="evidence" value="ECO:0007669"/>
    <property type="project" value="UniProtKB-UniRule"/>
</dbReference>
<feature type="active site" description="Proton donor/acceptor" evidence="7">
    <location>
        <position position="182"/>
    </location>
</feature>
<accession>A0A0B2K0L6</accession>
<evidence type="ECO:0000256" key="4">
    <source>
        <dbReference type="ARBA" id="ARBA00023270"/>
    </source>
</evidence>
<dbReference type="FunFam" id="3.20.20.70:FF:000044">
    <property type="entry name" value="Deoxyribose-phosphate aldolase"/>
    <property type="match status" value="1"/>
</dbReference>
<gene>
    <name evidence="7" type="primary">deoC</name>
    <name evidence="8" type="ORF">NZ47_04575</name>
</gene>
<comment type="similarity">
    <text evidence="1 7">Belongs to the DeoC/FbaB aldolase family. DeoC type 1 subfamily.</text>
</comment>
<dbReference type="Gene3D" id="3.20.20.70">
    <property type="entry name" value="Aldolase class I"/>
    <property type="match status" value="1"/>
</dbReference>
<proteinExistence type="inferred from homology"/>
<dbReference type="Proteomes" id="UP000030993">
    <property type="component" value="Unassembled WGS sequence"/>
</dbReference>
<dbReference type="Pfam" id="PF01791">
    <property type="entry name" value="DeoC"/>
    <property type="match status" value="1"/>
</dbReference>
<comment type="function">
    <text evidence="6 7">Catalyzes a reversible aldol reaction between acetaldehyde and D-glyceraldehyde 3-phosphate to generate 2-deoxy-D-ribose 5-phosphate.</text>
</comment>
<sequence>MKGSEILAHVDHTLLKPTATWEQIRELCQEAISCKTASVCIPASYVAPVHKEFGDKLNICTVIGFPLGYDSKEAKITAAEQAIKDGAKEVDMVINITDAKNGSFEKITGEIAEIKKAVGDNILKVIIEACYLTDAEKKSLCKCVTDAKADFIKTSTGFGTGGATHEDIKLFAAHIGPNVKMKAAGGIRTLEDMKQYLDEGCERIGASAAVGLLKDKMDRDV</sequence>
<dbReference type="PIRSF" id="PIRSF001357">
    <property type="entry name" value="DeoC"/>
    <property type="match status" value="1"/>
</dbReference>
<dbReference type="GO" id="GO:0005737">
    <property type="term" value="C:cytoplasm"/>
    <property type="evidence" value="ECO:0007669"/>
    <property type="project" value="UniProtKB-SubCell"/>
</dbReference>
<dbReference type="CDD" id="cd00959">
    <property type="entry name" value="DeoC"/>
    <property type="match status" value="1"/>
</dbReference>
<comment type="caution">
    <text evidence="8">The sequence shown here is derived from an EMBL/GenBank/DDBJ whole genome shotgun (WGS) entry which is preliminary data.</text>
</comment>
<dbReference type="RefSeq" id="WP_039206930.1">
    <property type="nucleotide sequence ID" value="NZ_JSCE01000089.1"/>
</dbReference>
<dbReference type="EC" id="4.1.2.4" evidence="7"/>
<feature type="active site" description="Proton donor/acceptor" evidence="7">
    <location>
        <position position="91"/>
    </location>
</feature>
<name>A0A0B2K0L6_9FIRM</name>
<dbReference type="PANTHER" id="PTHR10889">
    <property type="entry name" value="DEOXYRIBOSE-PHOSPHATE ALDOLASE"/>
    <property type="match status" value="1"/>
</dbReference>
<dbReference type="InterPro" id="IPR013785">
    <property type="entry name" value="Aldolase_TIM"/>
</dbReference>
<evidence type="ECO:0000256" key="3">
    <source>
        <dbReference type="ARBA" id="ARBA00023239"/>
    </source>
</evidence>
<comment type="catalytic activity">
    <reaction evidence="5 7">
        <text>2-deoxy-D-ribose 5-phosphate = D-glyceraldehyde 3-phosphate + acetaldehyde</text>
        <dbReference type="Rhea" id="RHEA:12821"/>
        <dbReference type="ChEBI" id="CHEBI:15343"/>
        <dbReference type="ChEBI" id="CHEBI:59776"/>
        <dbReference type="ChEBI" id="CHEBI:62877"/>
        <dbReference type="EC" id="4.1.2.4"/>
    </reaction>
</comment>
<dbReference type="GO" id="GO:0004139">
    <property type="term" value="F:deoxyribose-phosphate aldolase activity"/>
    <property type="evidence" value="ECO:0007669"/>
    <property type="project" value="UniProtKB-UniRule"/>
</dbReference>
<dbReference type="SUPFAM" id="SSF51569">
    <property type="entry name" value="Aldolase"/>
    <property type="match status" value="1"/>
</dbReference>
<keyword evidence="9" id="KW-1185">Reference proteome</keyword>
<comment type="pathway">
    <text evidence="7">Carbohydrate degradation; 2-deoxy-D-ribose 1-phosphate degradation; D-glyceraldehyde 3-phosphate and acetaldehyde from 2-deoxy-alpha-D-ribose 1-phosphate: step 2/2.</text>
</comment>
<dbReference type="EMBL" id="JSCE01000089">
    <property type="protein sequence ID" value="KHM52498.1"/>
    <property type="molecule type" value="Genomic_DNA"/>
</dbReference>
<keyword evidence="3 7" id="KW-0456">Lyase</keyword>
<evidence type="ECO:0000256" key="7">
    <source>
        <dbReference type="HAMAP-Rule" id="MF_00114"/>
    </source>
</evidence>
<evidence type="ECO:0000313" key="8">
    <source>
        <dbReference type="EMBL" id="KHM52498.1"/>
    </source>
</evidence>
<organism evidence="8 9">
    <name type="scientific">Anaerovibrio lipolyticus</name>
    <dbReference type="NCBI Taxonomy" id="82374"/>
    <lineage>
        <taxon>Bacteria</taxon>
        <taxon>Bacillati</taxon>
        <taxon>Bacillota</taxon>
        <taxon>Negativicutes</taxon>
        <taxon>Selenomonadales</taxon>
        <taxon>Selenomonadaceae</taxon>
        <taxon>Anaerovibrio</taxon>
    </lineage>
</organism>
<evidence type="ECO:0000256" key="2">
    <source>
        <dbReference type="ARBA" id="ARBA00022490"/>
    </source>
</evidence>
<evidence type="ECO:0000256" key="6">
    <source>
        <dbReference type="ARBA" id="ARBA00056337"/>
    </source>
</evidence>
<dbReference type="InterPro" id="IPR028581">
    <property type="entry name" value="DeoC_typeI"/>
</dbReference>
<keyword evidence="2 7" id="KW-0963">Cytoplasm</keyword>
<evidence type="ECO:0000256" key="1">
    <source>
        <dbReference type="ARBA" id="ARBA00010936"/>
    </source>
</evidence>
<dbReference type="GO" id="GO:0006018">
    <property type="term" value="P:2-deoxyribose 1-phosphate catabolic process"/>
    <property type="evidence" value="ECO:0007669"/>
    <property type="project" value="UniProtKB-UniRule"/>
</dbReference>
<dbReference type="eggNOG" id="COG0274">
    <property type="taxonomic scope" value="Bacteria"/>
</dbReference>
<dbReference type="InterPro" id="IPR011343">
    <property type="entry name" value="DeoC"/>
</dbReference>
<evidence type="ECO:0000313" key="9">
    <source>
        <dbReference type="Proteomes" id="UP000030993"/>
    </source>
</evidence>
<dbReference type="PANTHER" id="PTHR10889:SF1">
    <property type="entry name" value="DEOXYRIBOSE-PHOSPHATE ALDOLASE"/>
    <property type="match status" value="1"/>
</dbReference>
<dbReference type="AlphaFoldDB" id="A0A0B2K0L6"/>
<dbReference type="UniPathway" id="UPA00002">
    <property type="reaction ID" value="UER00468"/>
</dbReference>
<dbReference type="NCBIfam" id="TIGR00126">
    <property type="entry name" value="deoC"/>
    <property type="match status" value="1"/>
</dbReference>
<comment type="subcellular location">
    <subcellularLocation>
        <location evidence="7">Cytoplasm</location>
    </subcellularLocation>
</comment>
<dbReference type="STRING" id="82374.NZ47_04575"/>
<protein>
    <recommendedName>
        <fullName evidence="7">Deoxyribose-phosphate aldolase</fullName>
        <shortName evidence="7">DERA</shortName>
        <ecNumber evidence="7">4.1.2.4</ecNumber>
    </recommendedName>
    <alternativeName>
        <fullName evidence="7">2-deoxy-D-ribose 5-phosphate aldolase</fullName>
    </alternativeName>
    <alternativeName>
        <fullName evidence="7">Phosphodeoxyriboaldolase</fullName>
        <shortName evidence="7">Deoxyriboaldolase</shortName>
    </alternativeName>
</protein>
<dbReference type="GO" id="GO:0016052">
    <property type="term" value="P:carbohydrate catabolic process"/>
    <property type="evidence" value="ECO:0007669"/>
    <property type="project" value="TreeGrafter"/>
</dbReference>
<dbReference type="HAMAP" id="MF_00114">
    <property type="entry name" value="DeoC_type1"/>
    <property type="match status" value="1"/>
</dbReference>
<dbReference type="SMART" id="SM01133">
    <property type="entry name" value="DeoC"/>
    <property type="match status" value="1"/>
</dbReference>
<keyword evidence="4 7" id="KW-0704">Schiff base</keyword>
<reference evidence="8 9" key="1">
    <citation type="journal article" date="2013" name="PLoS ONE">
        <title>Identification and characterization of three novel lipases belonging to families II and V from Anaerovibrio lipolyticus 5ST.</title>
        <authorList>
            <person name="Prive F."/>
            <person name="Kaderbhai N.N."/>
            <person name="Girdwood S."/>
            <person name="Worgan H.J."/>
            <person name="Pinloche E."/>
            <person name="Scollan N.D."/>
            <person name="Huws S.A."/>
            <person name="Newbold C.J."/>
        </authorList>
    </citation>
    <scope>NUCLEOTIDE SEQUENCE [LARGE SCALE GENOMIC DNA]</scope>
    <source>
        <strain evidence="8 9">5S</strain>
    </source>
</reference>